<organism evidence="1 2">
    <name type="scientific">Mucuna pruriens</name>
    <name type="common">Velvet bean</name>
    <name type="synonym">Dolichos pruriens</name>
    <dbReference type="NCBI Taxonomy" id="157652"/>
    <lineage>
        <taxon>Eukaryota</taxon>
        <taxon>Viridiplantae</taxon>
        <taxon>Streptophyta</taxon>
        <taxon>Embryophyta</taxon>
        <taxon>Tracheophyta</taxon>
        <taxon>Spermatophyta</taxon>
        <taxon>Magnoliopsida</taxon>
        <taxon>eudicotyledons</taxon>
        <taxon>Gunneridae</taxon>
        <taxon>Pentapetalae</taxon>
        <taxon>rosids</taxon>
        <taxon>fabids</taxon>
        <taxon>Fabales</taxon>
        <taxon>Fabaceae</taxon>
        <taxon>Papilionoideae</taxon>
        <taxon>50 kb inversion clade</taxon>
        <taxon>NPAAA clade</taxon>
        <taxon>indigoferoid/millettioid clade</taxon>
        <taxon>Phaseoleae</taxon>
        <taxon>Mucuna</taxon>
    </lineage>
</organism>
<reference evidence="1" key="1">
    <citation type="submission" date="2018-05" db="EMBL/GenBank/DDBJ databases">
        <title>Draft genome of Mucuna pruriens seed.</title>
        <authorList>
            <person name="Nnadi N.E."/>
            <person name="Vos R."/>
            <person name="Hasami M.H."/>
            <person name="Devisetty U.K."/>
            <person name="Aguiy J.C."/>
        </authorList>
    </citation>
    <scope>NUCLEOTIDE SEQUENCE [LARGE SCALE GENOMIC DNA]</scope>
    <source>
        <strain evidence="1">JCA_2017</strain>
    </source>
</reference>
<dbReference type="Proteomes" id="UP000257109">
    <property type="component" value="Unassembled WGS sequence"/>
</dbReference>
<evidence type="ECO:0000313" key="1">
    <source>
        <dbReference type="EMBL" id="RDY13593.1"/>
    </source>
</evidence>
<evidence type="ECO:0000313" key="2">
    <source>
        <dbReference type="Proteomes" id="UP000257109"/>
    </source>
</evidence>
<name>A0A371IF28_MUCPR</name>
<comment type="caution">
    <text evidence="1">The sequence shown here is derived from an EMBL/GenBank/DDBJ whole genome shotgun (WGS) entry which is preliminary data.</text>
</comment>
<dbReference type="AlphaFoldDB" id="A0A371IF28"/>
<feature type="non-terminal residue" evidence="1">
    <location>
        <position position="1"/>
    </location>
</feature>
<proteinExistence type="predicted"/>
<keyword evidence="2" id="KW-1185">Reference proteome</keyword>
<sequence length="167" mass="18273">MKPFRESYKFFKDHFFWVAASRYSAKDLMALKKRVSRSTTPTMVGAIVEAVPLAVVRPEPSRPAEETVLPPPMVTLDSLDNSLVHTNFDVGDSTAKRLAEEGAVPNGGWNASEVKHRELSPRTKCFLVHSFSQQSSSALGILMAIAKGPSNAIPRNYAIATLSVGRD</sequence>
<gene>
    <name evidence="1" type="ORF">CR513_01457</name>
</gene>
<accession>A0A371IF28</accession>
<protein>
    <submittedName>
        <fullName evidence="1">Uncharacterized protein</fullName>
    </submittedName>
</protein>
<dbReference type="EMBL" id="QJKJ01000248">
    <property type="protein sequence ID" value="RDY13593.1"/>
    <property type="molecule type" value="Genomic_DNA"/>
</dbReference>